<dbReference type="AlphaFoldDB" id="A0A0F5VH72"/>
<dbReference type="PATRIC" id="fig|265726.11.peg.181"/>
<evidence type="ECO:0000313" key="1">
    <source>
        <dbReference type="EMBL" id="KKD01408.1"/>
    </source>
</evidence>
<dbReference type="Proteomes" id="UP000033633">
    <property type="component" value="Unassembled WGS sequence"/>
</dbReference>
<gene>
    <name evidence="1" type="ORF">KY46_00840</name>
</gene>
<name>A0A0F5VH72_9GAMM</name>
<keyword evidence="2" id="KW-1185">Reference proteome</keyword>
<proteinExistence type="predicted"/>
<dbReference type="STRING" id="265726.KY46_00840"/>
<evidence type="ECO:0000313" key="2">
    <source>
        <dbReference type="Proteomes" id="UP000033633"/>
    </source>
</evidence>
<sequence>MATIQIAPWAPHCSKKEFAQRTGESISAIEKRIACGEYPILPKDTRNGSVRINLVALYARNALQQV</sequence>
<dbReference type="EMBL" id="JWYV01000001">
    <property type="protein sequence ID" value="KKD01408.1"/>
    <property type="molecule type" value="Genomic_DNA"/>
</dbReference>
<accession>A0A0F5VH72</accession>
<dbReference type="OrthoDB" id="5879468at2"/>
<comment type="caution">
    <text evidence="1">The sequence shown here is derived from an EMBL/GenBank/DDBJ whole genome shotgun (WGS) entry which is preliminary data.</text>
</comment>
<reference evidence="1 2" key="1">
    <citation type="submission" date="2014-12" db="EMBL/GenBank/DDBJ databases">
        <title>Mercury Reductase activity and rhizosphere competence traits in the genome of root associated Photobacterium halotolerans MELD1.</title>
        <authorList>
            <person name="Mathew D.C."/>
            <person name="Huang C.-C."/>
        </authorList>
    </citation>
    <scope>NUCLEOTIDE SEQUENCE [LARGE SCALE GENOMIC DNA]</scope>
    <source>
        <strain evidence="1 2">MELD1</strain>
    </source>
</reference>
<protein>
    <submittedName>
        <fullName evidence="1">Rha family transcriptional regulator</fullName>
    </submittedName>
</protein>
<organism evidence="1 2">
    <name type="scientific">Photobacterium halotolerans</name>
    <dbReference type="NCBI Taxonomy" id="265726"/>
    <lineage>
        <taxon>Bacteria</taxon>
        <taxon>Pseudomonadati</taxon>
        <taxon>Pseudomonadota</taxon>
        <taxon>Gammaproteobacteria</taxon>
        <taxon>Vibrionales</taxon>
        <taxon>Vibrionaceae</taxon>
        <taxon>Photobacterium</taxon>
    </lineage>
</organism>
<dbReference type="RefSeq" id="WP_046218737.1">
    <property type="nucleotide sequence ID" value="NZ_JWYV01000001.1"/>
</dbReference>